<protein>
    <submittedName>
        <fullName evidence="3">Putative diguanylate cyclase YcdT</fullName>
        <ecNumber evidence="3">2.7.7.65</ecNumber>
    </submittedName>
</protein>
<name>A0A3G8JUA5_9ACTN</name>
<accession>A0A3G8JUA5</accession>
<dbReference type="PANTHER" id="PTHR45138:SF9">
    <property type="entry name" value="DIGUANYLATE CYCLASE DGCM-RELATED"/>
    <property type="match status" value="1"/>
</dbReference>
<dbReference type="InterPro" id="IPR043128">
    <property type="entry name" value="Rev_trsase/Diguanyl_cyclase"/>
</dbReference>
<dbReference type="PROSITE" id="PS50887">
    <property type="entry name" value="GGDEF"/>
    <property type="match status" value="1"/>
</dbReference>
<organism evidence="3 4">
    <name type="scientific">Gordonia insulae</name>
    <dbReference type="NCBI Taxonomy" id="2420509"/>
    <lineage>
        <taxon>Bacteria</taxon>
        <taxon>Bacillati</taxon>
        <taxon>Actinomycetota</taxon>
        <taxon>Actinomycetes</taxon>
        <taxon>Mycobacteriales</taxon>
        <taxon>Gordoniaceae</taxon>
        <taxon>Gordonia</taxon>
    </lineage>
</organism>
<feature type="transmembrane region" description="Helical" evidence="1">
    <location>
        <begin position="66"/>
        <end position="85"/>
    </location>
</feature>
<dbReference type="KEGG" id="gom:D7316_04742"/>
<dbReference type="NCBIfam" id="TIGR00254">
    <property type="entry name" value="GGDEF"/>
    <property type="match status" value="1"/>
</dbReference>
<dbReference type="CDD" id="cd01949">
    <property type="entry name" value="GGDEF"/>
    <property type="match status" value="1"/>
</dbReference>
<keyword evidence="1" id="KW-1133">Transmembrane helix</keyword>
<dbReference type="PANTHER" id="PTHR45138">
    <property type="entry name" value="REGULATORY COMPONENTS OF SENSORY TRANSDUCTION SYSTEM"/>
    <property type="match status" value="1"/>
</dbReference>
<dbReference type="GO" id="GO:0043709">
    <property type="term" value="P:cell adhesion involved in single-species biofilm formation"/>
    <property type="evidence" value="ECO:0007669"/>
    <property type="project" value="TreeGrafter"/>
</dbReference>
<evidence type="ECO:0000259" key="2">
    <source>
        <dbReference type="PROSITE" id="PS50887"/>
    </source>
</evidence>
<proteinExistence type="predicted"/>
<dbReference type="Proteomes" id="UP000271469">
    <property type="component" value="Chromosome"/>
</dbReference>
<sequence length="384" mass="40870">MLRRYDARSMATLISTGGVLPLPIFAVVAPTTLRPGGLIPLLVIWCFIATAFTVTACRHRLTDWQFAVLGGFGIIGICGTSLILANPRPSIAVLGLVAVIPTIAAMSPVLPVSLSLTAMAVVGSTTVLAVTTVSIPAFIISVGAMIGSITVPVFLVVALRRSLEMTLDRQTRLSGIDPLTGLLNRRGFLARVSQLLAAVRVSTGWVGILLMDIDHFKKINDQYGHLAGDGVLLSTAAAIREVAPAGSVVCRFGGEEFLVFCVARDEDELRRCAEQFRAAVAEIAPVTMSVGGVCAPLVTSTRSNAPSTDDVIGRLLGRADDCVYRAKEQGRDIAVVESMDPIVWRKPNRTVAVELNESTPAASLFELFSRRTDESVDVQASGER</sequence>
<feature type="transmembrane region" description="Helical" evidence="1">
    <location>
        <begin position="36"/>
        <end position="54"/>
    </location>
</feature>
<evidence type="ECO:0000313" key="4">
    <source>
        <dbReference type="Proteomes" id="UP000271469"/>
    </source>
</evidence>
<dbReference type="GO" id="GO:0005886">
    <property type="term" value="C:plasma membrane"/>
    <property type="evidence" value="ECO:0007669"/>
    <property type="project" value="TreeGrafter"/>
</dbReference>
<dbReference type="InterPro" id="IPR000160">
    <property type="entry name" value="GGDEF_dom"/>
</dbReference>
<feature type="transmembrane region" description="Helical" evidence="1">
    <location>
        <begin position="91"/>
        <end position="107"/>
    </location>
</feature>
<dbReference type="Gene3D" id="3.30.70.270">
    <property type="match status" value="1"/>
</dbReference>
<keyword evidence="4" id="KW-1185">Reference proteome</keyword>
<dbReference type="EC" id="2.7.7.65" evidence="3"/>
<dbReference type="Pfam" id="PF00990">
    <property type="entry name" value="GGDEF"/>
    <property type="match status" value="1"/>
</dbReference>
<dbReference type="GO" id="GO:0052621">
    <property type="term" value="F:diguanylate cyclase activity"/>
    <property type="evidence" value="ECO:0007669"/>
    <property type="project" value="UniProtKB-EC"/>
</dbReference>
<dbReference type="OrthoDB" id="23692at2"/>
<evidence type="ECO:0000256" key="1">
    <source>
        <dbReference type="SAM" id="Phobius"/>
    </source>
</evidence>
<dbReference type="SMART" id="SM00267">
    <property type="entry name" value="GGDEF"/>
    <property type="match status" value="1"/>
</dbReference>
<dbReference type="AlphaFoldDB" id="A0A3G8JUA5"/>
<feature type="domain" description="GGDEF" evidence="2">
    <location>
        <begin position="204"/>
        <end position="339"/>
    </location>
</feature>
<reference evidence="3 4" key="1">
    <citation type="submission" date="2018-11" db="EMBL/GenBank/DDBJ databases">
        <title>Gordonia insulae sp. nov., isolated from an island soil.</title>
        <authorList>
            <person name="Kim Y.S."/>
            <person name="Kim S.B."/>
        </authorList>
    </citation>
    <scope>NUCLEOTIDE SEQUENCE [LARGE SCALE GENOMIC DNA]</scope>
    <source>
        <strain evidence="3 4">MMS17-SY073</strain>
    </source>
</reference>
<keyword evidence="3" id="KW-0808">Transferase</keyword>
<gene>
    <name evidence="3" type="primary">ycdT</name>
    <name evidence="3" type="ORF">D7316_04742</name>
</gene>
<keyword evidence="3" id="KW-0548">Nucleotidyltransferase</keyword>
<feature type="transmembrane region" description="Helical" evidence="1">
    <location>
        <begin position="137"/>
        <end position="159"/>
    </location>
</feature>
<keyword evidence="1" id="KW-0812">Transmembrane</keyword>
<evidence type="ECO:0000313" key="3">
    <source>
        <dbReference type="EMBL" id="AZG48129.1"/>
    </source>
</evidence>
<keyword evidence="1" id="KW-0472">Membrane</keyword>
<dbReference type="InterPro" id="IPR050469">
    <property type="entry name" value="Diguanylate_Cyclase"/>
</dbReference>
<dbReference type="GO" id="GO:1902201">
    <property type="term" value="P:negative regulation of bacterial-type flagellum-dependent cell motility"/>
    <property type="evidence" value="ECO:0007669"/>
    <property type="project" value="TreeGrafter"/>
</dbReference>
<dbReference type="InterPro" id="IPR029787">
    <property type="entry name" value="Nucleotide_cyclase"/>
</dbReference>
<dbReference type="EMBL" id="CP033972">
    <property type="protein sequence ID" value="AZG48129.1"/>
    <property type="molecule type" value="Genomic_DNA"/>
</dbReference>
<dbReference type="SUPFAM" id="SSF55073">
    <property type="entry name" value="Nucleotide cyclase"/>
    <property type="match status" value="1"/>
</dbReference>